<dbReference type="InterPro" id="IPR005282">
    <property type="entry name" value="LC_transporter"/>
</dbReference>
<protein>
    <recommendedName>
        <fullName evidence="15">Cystinosin homolog</fullName>
    </recommendedName>
</protein>
<reference evidence="18 19" key="1">
    <citation type="submission" date="2018-11" db="EMBL/GenBank/DDBJ databases">
        <authorList>
            <consortium name="Pathogen Informatics"/>
        </authorList>
    </citation>
    <scope>NUCLEOTIDE SEQUENCE [LARGE SCALE GENOMIC DNA]</scope>
</reference>
<feature type="transmembrane region" description="Helical" evidence="17">
    <location>
        <begin position="234"/>
        <end position="255"/>
    </location>
</feature>
<sequence length="299" mass="34038">MICYRTAEAFVRVTVIESHVIYTCTIIVGWMYFFAWSLSFYPQMFLNFRRKSVTGLNFDFLLLNLIGFSAYSLYNLLMYYDVNVQAEYKREHPRSPIPVLLNDVVFAVHASLACAVTAIQCFIYERDNQRLSRVGIALSSLLVLFACLSGLAGLLSYISILQFVMCFSYIKMVVTLSKYLPQVFFNFQRKSTVGWSIGNVLLDFTGGTLDILQMVLQCFNVADWVTFYGNPVKFGLGLVSMFFDIIFMIQHYVLYRGVQVVHAEYEGVENPIAPQSSPPPPSHGSINPPEEPILDDVQF</sequence>
<dbReference type="OrthoDB" id="75720at2759"/>
<evidence type="ECO:0000256" key="15">
    <source>
        <dbReference type="ARBA" id="ARBA00074957"/>
    </source>
</evidence>
<gene>
    <name evidence="18" type="ORF">HPBE_LOCUS10382</name>
</gene>
<comment type="subcellular location">
    <subcellularLocation>
        <location evidence="2">Cytoplasmic vesicle</location>
        <location evidence="2">Phagosome</location>
    </subcellularLocation>
    <subcellularLocation>
        <location evidence="1">Lysosome membrane</location>
        <topology evidence="1">Multi-pass membrane protein</topology>
    </subcellularLocation>
</comment>
<evidence type="ECO:0000256" key="1">
    <source>
        <dbReference type="ARBA" id="ARBA00004155"/>
    </source>
</evidence>
<organism evidence="18">
    <name type="scientific">Heligmosomoides polygyrus</name>
    <name type="common">Parasitic roundworm</name>
    <dbReference type="NCBI Taxonomy" id="6339"/>
    <lineage>
        <taxon>Eukaryota</taxon>
        <taxon>Metazoa</taxon>
        <taxon>Ecdysozoa</taxon>
        <taxon>Nematoda</taxon>
        <taxon>Chromadorea</taxon>
        <taxon>Rhabditida</taxon>
        <taxon>Rhabditina</taxon>
        <taxon>Rhabditomorpha</taxon>
        <taxon>Strongyloidea</taxon>
        <taxon>Heligmosomidae</taxon>
        <taxon>Heligmosomoides</taxon>
    </lineage>
</organism>
<evidence type="ECO:0000256" key="6">
    <source>
        <dbReference type="ARBA" id="ARBA00022737"/>
    </source>
</evidence>
<evidence type="ECO:0000256" key="10">
    <source>
        <dbReference type="ARBA" id="ARBA00023180"/>
    </source>
</evidence>
<evidence type="ECO:0000256" key="17">
    <source>
        <dbReference type="SAM" id="Phobius"/>
    </source>
</evidence>
<name>A0A3P7YAC8_HELPZ</name>
<dbReference type="Gene3D" id="1.20.1280.290">
    <property type="match status" value="1"/>
</dbReference>
<evidence type="ECO:0000256" key="3">
    <source>
        <dbReference type="ARBA" id="ARBA00006855"/>
    </source>
</evidence>
<keyword evidence="19" id="KW-1185">Reference proteome</keyword>
<evidence type="ECO:0000256" key="8">
    <source>
        <dbReference type="ARBA" id="ARBA00022989"/>
    </source>
</evidence>
<dbReference type="NCBIfam" id="TIGR00951">
    <property type="entry name" value="2A43"/>
    <property type="match status" value="1"/>
</dbReference>
<comment type="function">
    <text evidence="14">Cystine/H(+) symporter that mediates export of cystine, the oxidized dimer of cysteine, from lysosomes. May play a role in the degradation of engulfed apoptotic cells.</text>
</comment>
<dbReference type="AlphaFoldDB" id="A0A3P7YAC8"/>
<dbReference type="GO" id="GO:0045335">
    <property type="term" value="C:phagocytic vesicle"/>
    <property type="evidence" value="ECO:0007669"/>
    <property type="project" value="UniProtKB-SubCell"/>
</dbReference>
<dbReference type="Proteomes" id="UP000050761">
    <property type="component" value="Unassembled WGS sequence"/>
</dbReference>
<comment type="catalytic activity">
    <reaction evidence="13">
        <text>L-cystine(out) + H(+)(out) = L-cystine(in) + H(+)(in)</text>
        <dbReference type="Rhea" id="RHEA:66172"/>
        <dbReference type="ChEBI" id="CHEBI:15378"/>
        <dbReference type="ChEBI" id="CHEBI:35491"/>
    </reaction>
    <physiologicalReaction direction="left-to-right" evidence="13">
        <dbReference type="Rhea" id="RHEA:66173"/>
    </physiologicalReaction>
</comment>
<comment type="similarity">
    <text evidence="3">Belongs to the cystinosin family.</text>
</comment>
<feature type="transmembrane region" description="Helical" evidence="17">
    <location>
        <begin position="136"/>
        <end position="154"/>
    </location>
</feature>
<keyword evidence="4" id="KW-0813">Transport</keyword>
<dbReference type="InterPro" id="IPR006603">
    <property type="entry name" value="PQ-loop_rpt"/>
</dbReference>
<proteinExistence type="inferred from homology"/>
<evidence type="ECO:0000313" key="20">
    <source>
        <dbReference type="WBParaSite" id="HPBE_0001038101-mRNA-1"/>
    </source>
</evidence>
<dbReference type="GO" id="GO:0015293">
    <property type="term" value="F:symporter activity"/>
    <property type="evidence" value="ECO:0007669"/>
    <property type="project" value="UniProtKB-KW"/>
</dbReference>
<reference evidence="20" key="2">
    <citation type="submission" date="2019-09" db="UniProtKB">
        <authorList>
            <consortium name="WormBaseParasite"/>
        </authorList>
    </citation>
    <scope>IDENTIFICATION</scope>
</reference>
<evidence type="ECO:0000256" key="2">
    <source>
        <dbReference type="ARBA" id="ARBA00004262"/>
    </source>
</evidence>
<evidence type="ECO:0000256" key="11">
    <source>
        <dbReference type="ARBA" id="ARBA00023228"/>
    </source>
</evidence>
<feature type="transmembrane region" description="Helical" evidence="17">
    <location>
        <begin position="61"/>
        <end position="80"/>
    </location>
</feature>
<feature type="transmembrane region" description="Helical" evidence="17">
    <location>
        <begin position="20"/>
        <end position="41"/>
    </location>
</feature>
<keyword evidence="6" id="KW-0677">Repeat</keyword>
<feature type="transmembrane region" description="Helical" evidence="17">
    <location>
        <begin position="160"/>
        <end position="180"/>
    </location>
</feature>
<evidence type="ECO:0000256" key="16">
    <source>
        <dbReference type="SAM" id="MobiDB-lite"/>
    </source>
</evidence>
<dbReference type="SMART" id="SM00679">
    <property type="entry name" value="CTNS"/>
    <property type="match status" value="2"/>
</dbReference>
<keyword evidence="5 17" id="KW-0812">Transmembrane</keyword>
<evidence type="ECO:0000256" key="7">
    <source>
        <dbReference type="ARBA" id="ARBA00022847"/>
    </source>
</evidence>
<dbReference type="FunFam" id="1.20.1280.290:FF:000016">
    <property type="entry name" value="Cystinosin homolog"/>
    <property type="match status" value="1"/>
</dbReference>
<keyword evidence="9 17" id="KW-0472">Membrane</keyword>
<keyword evidence="11" id="KW-0458">Lysosome</keyword>
<feature type="region of interest" description="Disordered" evidence="16">
    <location>
        <begin position="271"/>
        <end position="299"/>
    </location>
</feature>
<evidence type="ECO:0000256" key="4">
    <source>
        <dbReference type="ARBA" id="ARBA00022448"/>
    </source>
</evidence>
<dbReference type="GO" id="GO:0015184">
    <property type="term" value="F:L-cystine transmembrane transporter activity"/>
    <property type="evidence" value="ECO:0007669"/>
    <property type="project" value="TreeGrafter"/>
</dbReference>
<dbReference type="PANTHER" id="PTHR13131">
    <property type="entry name" value="CYSTINOSIN"/>
    <property type="match status" value="1"/>
</dbReference>
<keyword evidence="12" id="KW-0968">Cytoplasmic vesicle</keyword>
<keyword evidence="7" id="KW-0769">Symport</keyword>
<evidence type="ECO:0000256" key="12">
    <source>
        <dbReference type="ARBA" id="ARBA00023329"/>
    </source>
</evidence>
<keyword evidence="8 17" id="KW-1133">Transmembrane helix</keyword>
<evidence type="ECO:0000256" key="13">
    <source>
        <dbReference type="ARBA" id="ARBA00048473"/>
    </source>
</evidence>
<dbReference type="PANTHER" id="PTHR13131:SF5">
    <property type="entry name" value="CYSTINOSIN"/>
    <property type="match status" value="1"/>
</dbReference>
<keyword evidence="10" id="KW-0325">Glycoprotein</keyword>
<dbReference type="EMBL" id="UZAH01026747">
    <property type="protein sequence ID" value="VDO84860.1"/>
    <property type="molecule type" value="Genomic_DNA"/>
</dbReference>
<dbReference type="FunFam" id="1.20.1280.290:FF:000023">
    <property type="entry name" value="Cystinosin homolog"/>
    <property type="match status" value="1"/>
</dbReference>
<dbReference type="Pfam" id="PF04193">
    <property type="entry name" value="PQ-loop"/>
    <property type="match status" value="2"/>
</dbReference>
<dbReference type="WBParaSite" id="HPBE_0001038101-mRNA-1">
    <property type="protein sequence ID" value="HPBE_0001038101-mRNA-1"/>
    <property type="gene ID" value="HPBE_0001038101"/>
</dbReference>
<dbReference type="GO" id="GO:0005765">
    <property type="term" value="C:lysosomal membrane"/>
    <property type="evidence" value="ECO:0007669"/>
    <property type="project" value="UniProtKB-SubCell"/>
</dbReference>
<evidence type="ECO:0000256" key="5">
    <source>
        <dbReference type="ARBA" id="ARBA00022692"/>
    </source>
</evidence>
<evidence type="ECO:0000313" key="19">
    <source>
        <dbReference type="Proteomes" id="UP000050761"/>
    </source>
</evidence>
<evidence type="ECO:0000313" key="18">
    <source>
        <dbReference type="EMBL" id="VDO84860.1"/>
    </source>
</evidence>
<evidence type="ECO:0000256" key="9">
    <source>
        <dbReference type="ARBA" id="ARBA00023136"/>
    </source>
</evidence>
<feature type="transmembrane region" description="Helical" evidence="17">
    <location>
        <begin position="100"/>
        <end position="124"/>
    </location>
</feature>
<accession>A0A3P7YAC8</accession>
<evidence type="ECO:0000256" key="14">
    <source>
        <dbReference type="ARBA" id="ARBA00055495"/>
    </source>
</evidence>